<evidence type="ECO:0000259" key="1">
    <source>
        <dbReference type="Pfam" id="PF19955"/>
    </source>
</evidence>
<dbReference type="RefSeq" id="WP_368381720.1">
    <property type="nucleotide sequence ID" value="NZ_JBFRYA010000008.1"/>
</dbReference>
<dbReference type="Proteomes" id="UP001557485">
    <property type="component" value="Unassembled WGS sequence"/>
</dbReference>
<feature type="domain" description="Effector-associated" evidence="1">
    <location>
        <begin position="745"/>
        <end position="828"/>
    </location>
</feature>
<dbReference type="Pfam" id="PF20012">
    <property type="entry name" value="GAP1-N1"/>
    <property type="match status" value="1"/>
</dbReference>
<accession>A0ABV3U6A9</accession>
<name>A0ABV3U6A9_9GAMM</name>
<comment type="caution">
    <text evidence="2">The sequence shown here is derived from an EMBL/GenBank/DDBJ whole genome shotgun (WGS) entry which is preliminary data.</text>
</comment>
<organism evidence="2 3">
    <name type="scientific">Zhongshania guokunii</name>
    <dbReference type="NCBI Taxonomy" id="641783"/>
    <lineage>
        <taxon>Bacteria</taxon>
        <taxon>Pseudomonadati</taxon>
        <taxon>Pseudomonadota</taxon>
        <taxon>Gammaproteobacteria</taxon>
        <taxon>Cellvibrionales</taxon>
        <taxon>Spongiibacteraceae</taxon>
        <taxon>Zhongshania</taxon>
    </lineage>
</organism>
<dbReference type="InterPro" id="IPR045430">
    <property type="entry name" value="EAD1"/>
</dbReference>
<dbReference type="Pfam" id="PF19955">
    <property type="entry name" value="EAD1"/>
    <property type="match status" value="1"/>
</dbReference>
<evidence type="ECO:0000313" key="2">
    <source>
        <dbReference type="EMBL" id="MEX1669458.1"/>
    </source>
</evidence>
<protein>
    <submittedName>
        <fullName evidence="2">Effector-associated domain EAD1-containing protein</fullName>
    </submittedName>
</protein>
<sequence length="829" mass="93605">MIIILQAIYGEVQGKTAGHDLLAASDEKNELFRRVSGYTDLADRPEGGVLSGAVVRGLFAEDHFLLIKTFPDKNPGLRSGRVFSHVLFIPKADLHKVHNLSNLFQYHLPGIQKDEKMHSLEYPSQVSMTLTRAVNGREAAATNALLENQPFVWLGEEGYWEWIARIWPKLPARVKRLLKIGAAFGPSYVKKEYISLLYIPEDAKSLWERHSFRVIGADESEILRSSAANWLAGDAEKAAPFEILLDDFSPKIDSVETLNQLEDYGKAYHQLGKNPEFNHLLVLAHFISKTSSNEGVGVKGKNRLLTAILQAIPNVPINMFIALMYQDWKGFPDAINSTSDALRDWLTNHLLKGKQAQACGAVLAKALEAETKNWWASTVLAYTNSRLTKRQSSDAQIFWQWMKNEPTLIVRHASWLPNDTENELAQRIPKLEASVAEAVLRMAEQKNWFLLHAKVAAQLYSAEKAIEAQLRIDTDEDHAIALQALSESISDSSFVRVAADHTDTRLHRIAGKLIAENSKLLKRIDITSEGWQKCWEAAIEQGSDVWLGISNPQHTLFEILDHMLAKNSFNRTLLNAISIGTYRSLKDYPRRAAIWPLLPEKARSEFISATLVEMVGDLTTNKLSYNGLETELNNGMQSQKVQQHIISSKTVPLAKKIQLFDVLPDLTEYQAQQLIRENHFLTAEAEEFGRLVSKRSWKAVAEQLYDKRFHRKDLLPALSQCSHLLGFFQRLKLPADGLKRDAVSSEEWWNEFLETAFKLFPSGPEQNGLWISAGGDPSQLCTTGTGRSKWSHAVQIVRNNGKPTLRNLLSKMRDTYSENETLRELQETL</sequence>
<proteinExistence type="predicted"/>
<keyword evidence="3" id="KW-1185">Reference proteome</keyword>
<dbReference type="EMBL" id="JBFRYA010000008">
    <property type="protein sequence ID" value="MEX1669458.1"/>
    <property type="molecule type" value="Genomic_DNA"/>
</dbReference>
<evidence type="ECO:0000313" key="3">
    <source>
        <dbReference type="Proteomes" id="UP001557485"/>
    </source>
</evidence>
<gene>
    <name evidence="2" type="ORF">AB4876_11090</name>
</gene>
<reference evidence="2 3" key="1">
    <citation type="journal article" date="2011" name="Int. J. Syst. Evol. Microbiol.">
        <title>Zhongshania antarctica gen. nov., sp. nov. and Zhongshania guokunii sp. nov., gammaproteobacteria respectively isolated from coastal attached (fast) ice and surface seawater of the Antarctic.</title>
        <authorList>
            <person name="Li H.J."/>
            <person name="Zhang X.Y."/>
            <person name="Chen C.X."/>
            <person name="Zhang Y.J."/>
            <person name="Gao Z.M."/>
            <person name="Yu Y."/>
            <person name="Chen X.L."/>
            <person name="Chen B."/>
            <person name="Zhang Y.Z."/>
        </authorList>
    </citation>
    <scope>NUCLEOTIDE SEQUENCE [LARGE SCALE GENOMIC DNA]</scope>
    <source>
        <strain evidence="2 3">ZS6-22T</strain>
    </source>
</reference>